<keyword evidence="11" id="KW-1185">Reference proteome</keyword>
<proteinExistence type="predicted"/>
<dbReference type="Proteomes" id="UP001276659">
    <property type="component" value="Unassembled WGS sequence"/>
</dbReference>
<dbReference type="PANTHER" id="PTHR40626">
    <property type="entry name" value="MIP31509P"/>
    <property type="match status" value="1"/>
</dbReference>
<comment type="caution">
    <text evidence="10">The sequence shown here is derived from an EMBL/GenBank/DDBJ whole genome shotgun (WGS) entry which is preliminary data.</text>
</comment>
<evidence type="ECO:0000256" key="5">
    <source>
        <dbReference type="ARBA" id="ARBA00022833"/>
    </source>
</evidence>
<evidence type="ECO:0000256" key="4">
    <source>
        <dbReference type="ARBA" id="ARBA00022771"/>
    </source>
</evidence>
<name>A0AAE0DLH9_9LECA</name>
<feature type="compositionally biased region" description="Low complexity" evidence="8">
    <location>
        <begin position="1"/>
        <end position="15"/>
    </location>
</feature>
<dbReference type="PROSITE" id="PS50157">
    <property type="entry name" value="ZINC_FINGER_C2H2_2"/>
    <property type="match status" value="2"/>
</dbReference>
<protein>
    <recommendedName>
        <fullName evidence="9">C2H2-type domain-containing protein</fullName>
    </recommendedName>
</protein>
<feature type="compositionally biased region" description="Low complexity" evidence="8">
    <location>
        <begin position="218"/>
        <end position="239"/>
    </location>
</feature>
<evidence type="ECO:0000256" key="7">
    <source>
        <dbReference type="PROSITE-ProRule" id="PRU00042"/>
    </source>
</evidence>
<feature type="domain" description="C2H2-type" evidence="9">
    <location>
        <begin position="71"/>
        <end position="99"/>
    </location>
</feature>
<comment type="subcellular location">
    <subcellularLocation>
        <location evidence="1">Nucleus</location>
    </subcellularLocation>
</comment>
<gene>
    <name evidence="10" type="ORF">OEA41_001425</name>
</gene>
<feature type="region of interest" description="Disordered" evidence="8">
    <location>
        <begin position="213"/>
        <end position="245"/>
    </location>
</feature>
<dbReference type="InterPro" id="IPR013087">
    <property type="entry name" value="Znf_C2H2_type"/>
</dbReference>
<dbReference type="PROSITE" id="PS00028">
    <property type="entry name" value="ZINC_FINGER_C2H2_1"/>
    <property type="match status" value="1"/>
</dbReference>
<dbReference type="CDD" id="cd12148">
    <property type="entry name" value="fungal_TF_MHR"/>
    <property type="match status" value="1"/>
</dbReference>
<keyword evidence="6" id="KW-0539">Nucleus</keyword>
<evidence type="ECO:0000256" key="8">
    <source>
        <dbReference type="SAM" id="MobiDB-lite"/>
    </source>
</evidence>
<feature type="domain" description="C2H2-type" evidence="9">
    <location>
        <begin position="27"/>
        <end position="47"/>
    </location>
</feature>
<dbReference type="GO" id="GO:0005634">
    <property type="term" value="C:nucleus"/>
    <property type="evidence" value="ECO:0007669"/>
    <property type="project" value="UniProtKB-SubCell"/>
</dbReference>
<dbReference type="GO" id="GO:0008270">
    <property type="term" value="F:zinc ion binding"/>
    <property type="evidence" value="ECO:0007669"/>
    <property type="project" value="UniProtKB-KW"/>
</dbReference>
<evidence type="ECO:0000256" key="1">
    <source>
        <dbReference type="ARBA" id="ARBA00004123"/>
    </source>
</evidence>
<organism evidence="10 11">
    <name type="scientific">Lepraria neglecta</name>
    <dbReference type="NCBI Taxonomy" id="209136"/>
    <lineage>
        <taxon>Eukaryota</taxon>
        <taxon>Fungi</taxon>
        <taxon>Dikarya</taxon>
        <taxon>Ascomycota</taxon>
        <taxon>Pezizomycotina</taxon>
        <taxon>Lecanoromycetes</taxon>
        <taxon>OSLEUM clade</taxon>
        <taxon>Lecanoromycetidae</taxon>
        <taxon>Lecanorales</taxon>
        <taxon>Lecanorineae</taxon>
        <taxon>Stereocaulaceae</taxon>
        <taxon>Lepraria</taxon>
    </lineage>
</organism>
<dbReference type="GO" id="GO:0000785">
    <property type="term" value="C:chromatin"/>
    <property type="evidence" value="ECO:0007669"/>
    <property type="project" value="TreeGrafter"/>
</dbReference>
<reference evidence="10" key="1">
    <citation type="submission" date="2022-11" db="EMBL/GenBank/DDBJ databases">
        <title>Chromosomal genome sequence assembly and mating type (MAT) locus characterization of the leprose asexual lichenized fungus Lepraria neglecta (Nyl.) Erichsen.</title>
        <authorList>
            <person name="Allen J.L."/>
            <person name="Pfeffer B."/>
        </authorList>
    </citation>
    <scope>NUCLEOTIDE SEQUENCE</scope>
    <source>
        <strain evidence="10">Allen 5258</strain>
    </source>
</reference>
<dbReference type="Gene3D" id="3.30.160.60">
    <property type="entry name" value="Classic Zinc Finger"/>
    <property type="match status" value="1"/>
</dbReference>
<accession>A0AAE0DLH9</accession>
<keyword evidence="3" id="KW-0677">Repeat</keyword>
<dbReference type="AlphaFoldDB" id="A0AAE0DLH9"/>
<dbReference type="FunFam" id="3.30.160.60:FF:000190">
    <property type="entry name" value="C2H2 finger domain protein"/>
    <property type="match status" value="1"/>
</dbReference>
<dbReference type="PANTHER" id="PTHR40626:SF8">
    <property type="entry name" value="C2H2 FINGER DOMAIN TRANSCRIPTION FACTOR (EUROFUNG)-RELATED"/>
    <property type="match status" value="1"/>
</dbReference>
<evidence type="ECO:0000313" key="10">
    <source>
        <dbReference type="EMBL" id="KAK3174181.1"/>
    </source>
</evidence>
<dbReference type="EMBL" id="JASNWA010000006">
    <property type="protein sequence ID" value="KAK3174181.1"/>
    <property type="molecule type" value="Genomic_DNA"/>
</dbReference>
<evidence type="ECO:0000256" key="6">
    <source>
        <dbReference type="ARBA" id="ARBA00023242"/>
    </source>
</evidence>
<dbReference type="InterPro" id="IPR036236">
    <property type="entry name" value="Znf_C2H2_sf"/>
</dbReference>
<dbReference type="InterPro" id="IPR007219">
    <property type="entry name" value="XnlR_reg_dom"/>
</dbReference>
<evidence type="ECO:0000256" key="3">
    <source>
        <dbReference type="ARBA" id="ARBA00022737"/>
    </source>
</evidence>
<sequence length="852" mass="95255">MPAAATAPAASSSTPKGVAQKPIERKYKCTYCARAFSRSEHRSRHERSRKVFRFLSPVNGGVVHDTKERPFKCAKCRSTFVRRDLLLRHDRTVHAKDGGVPLVSEVKRRPGTKATPKATPSKPSIGLDTATLEQIEASSDGMVDIETAAMLMTNFHHKAMADTAAQDDHLDEAASTYSPDHTTMFDTSVPYMPGTMLSSQMPWDPFMSNSVNEPKAHSVSSSSLSGSQDSQLSQLSFNSASTVQPHANQLPPLMERYPSGGDNLAPGLQSLTGSMPISGPATPNGLSPFPFMTGPVSPVDYRRSPGPSQPITTPRVPQLQSDEEHNAMQENMKRCDNERTTQPNFQQQTLGEINACLDSYFKLFHHHLPFLHLESFDPSQVHPALLLSVLSIGALYSFNQDKAYMFHIGSKMLVTQFLQNKESFSSRKCPLWTMQSTLLNMIFASWSGDPKGLEWAGSIKSLVANMVAGNRYELKIRSEAREGAQPSHAEWVEDEGCRRTYYAVYIFFGLLTLTYDHTPAISVKEFDTLELPSSESLWNLEVVDEDSWRASLEASTIVTVREAHDSLFQGEAVRYSAFATRVMINAIFLAVYNQKRSFEALQDVVTEYKLRLALDTWEKSLEQCEPETIVVQLSAPHKTHPLIFNALAVFRNTRARLEVDLKSVQEALRYHDSYEVAAKMTNARDIVKRSEEMIKVIDECYNCIEIVALEGIRWVGKTCATNWSIEHPLCGLDLMVILSLWLYRLEHDEEPATEQELVMYNKVRNLFDDQAVNPYESKLSLSSTVARLWGNMLEEVVVWGITKLMGESFKLHAQALSGYDDTLASVSSATTPTMSSQGVELDMDNTFQSIHS</sequence>
<evidence type="ECO:0000313" key="11">
    <source>
        <dbReference type="Proteomes" id="UP001276659"/>
    </source>
</evidence>
<dbReference type="SUPFAM" id="SSF57667">
    <property type="entry name" value="beta-beta-alpha zinc fingers"/>
    <property type="match status" value="1"/>
</dbReference>
<dbReference type="InterPro" id="IPR051059">
    <property type="entry name" value="VerF-like"/>
</dbReference>
<keyword evidence="5" id="KW-0862">Zinc</keyword>
<keyword evidence="2" id="KW-0479">Metal-binding</keyword>
<dbReference type="GO" id="GO:0006351">
    <property type="term" value="P:DNA-templated transcription"/>
    <property type="evidence" value="ECO:0007669"/>
    <property type="project" value="InterPro"/>
</dbReference>
<keyword evidence="4 7" id="KW-0863">Zinc-finger</keyword>
<feature type="region of interest" description="Disordered" evidence="8">
    <location>
        <begin position="1"/>
        <end position="21"/>
    </location>
</feature>
<dbReference type="SMART" id="SM00355">
    <property type="entry name" value="ZnF_C2H2"/>
    <property type="match status" value="2"/>
</dbReference>
<evidence type="ECO:0000259" key="9">
    <source>
        <dbReference type="PROSITE" id="PS50157"/>
    </source>
</evidence>
<evidence type="ECO:0000256" key="2">
    <source>
        <dbReference type="ARBA" id="ARBA00022723"/>
    </source>
</evidence>
<dbReference type="Pfam" id="PF04082">
    <property type="entry name" value="Fungal_trans"/>
    <property type="match status" value="1"/>
</dbReference>
<dbReference type="GO" id="GO:0000978">
    <property type="term" value="F:RNA polymerase II cis-regulatory region sequence-specific DNA binding"/>
    <property type="evidence" value="ECO:0007669"/>
    <property type="project" value="InterPro"/>
</dbReference>
<dbReference type="GO" id="GO:0000981">
    <property type="term" value="F:DNA-binding transcription factor activity, RNA polymerase II-specific"/>
    <property type="evidence" value="ECO:0007669"/>
    <property type="project" value="InterPro"/>
</dbReference>